<comment type="caution">
    <text evidence="2">The sequence shown here is derived from an EMBL/GenBank/DDBJ whole genome shotgun (WGS) entry which is preliminary data.</text>
</comment>
<evidence type="ECO:0000313" key="2">
    <source>
        <dbReference type="EMBL" id="KAI1513271.1"/>
    </source>
</evidence>
<dbReference type="Proteomes" id="UP000249757">
    <property type="component" value="Unassembled WGS sequence"/>
</dbReference>
<feature type="compositionally biased region" description="Polar residues" evidence="1">
    <location>
        <begin position="753"/>
        <end position="762"/>
    </location>
</feature>
<feature type="region of interest" description="Disordered" evidence="1">
    <location>
        <begin position="878"/>
        <end position="920"/>
    </location>
</feature>
<dbReference type="InterPro" id="IPR021109">
    <property type="entry name" value="Peptidase_aspartic_dom_sf"/>
</dbReference>
<dbReference type="AlphaFoldDB" id="A0A922NFR0"/>
<evidence type="ECO:0000313" key="3">
    <source>
        <dbReference type="Proteomes" id="UP000249757"/>
    </source>
</evidence>
<sequence>MDSDPFVLDVRLNGTDFVTGLVDSGCLCYSAINEQLFRSLRLPSIKIAPRQLEEAAGKNAEPSTVLDTVTYASIDIDGHQQKRVFFYVVPGLTYDVILGKPWLEDADVTISAKQGCLDIGASNIRAWNHKKASYKPPLMKATQVMASAFMAEEIRMFEDQEMQNLWHRSRQEDKLYQELTTLVANKERNLPTKLQKEKLVINNTKDICIIERRHMAEQRLPQSILPPPWQLYIDKLDDKLRRRKRLDILYQLPAYGLFPFQQTTINNTVAWKVRLGDRRQSNGDKIASYAYILLDHDDVQPPVVFSDEFTGSQGELRSYPRSASSLLRRAQDLKEPFCFLQHYPADKVENIRGMICSLIAYYSLIAGVSDCAIQWHQFYPSLLDALDYVGAWMGTKSLIQEDVDNTISSVDFDDQIKTPESRLGVKAKSAPTDSLLEVSTAGIQPPQAMGENKKQGGVVRAAGSSIDAGPDTSLGKIMGWLGSKVRSLDNLPKTPVTITRQSLYPAYWPYRLHIGTHRCNTPHGSLSNVYVYYTRQRRPKPSIMVHADENGEIIPRTFEGIQGINLCEPFIQLVQPKMKDKAYEWMRIRYLVQYYFAVAAHDGLVEELPIDLSYSAVQIFTTVCKSFNKNGDGPPMAGTDTPSAKISTNPLPRATRSMNNDTTGFTEDRNDIDSLDTPELSHPEESMKAAVGANRSMVIQLRVNRDLLAQVVGLTSSAHASAIESSESSSSPGNITGSGSHTPYQRQGLGVSGIQSPVTTEGTPRVDTSALAVARNQIHVKDLNGSYQGNSIASPNIRSVVRKFGNTCDGNEQHRLDTASQSPSRVVGGRANFHPGHSGTIKFCKDEEAESVIRGDVDSVGEVDAEPEVEETLGAVQSSAVRGVKRKRKQIQGSDTSDSGLEMTDCKEWQRTVMRRSQTN</sequence>
<organism evidence="2 3">
    <name type="scientific">Pyrenophora tritici-repentis</name>
    <dbReference type="NCBI Taxonomy" id="45151"/>
    <lineage>
        <taxon>Eukaryota</taxon>
        <taxon>Fungi</taxon>
        <taxon>Dikarya</taxon>
        <taxon>Ascomycota</taxon>
        <taxon>Pezizomycotina</taxon>
        <taxon>Dothideomycetes</taxon>
        <taxon>Pleosporomycetidae</taxon>
        <taxon>Pleosporales</taxon>
        <taxon>Pleosporineae</taxon>
        <taxon>Pleosporaceae</taxon>
        <taxon>Pyrenophora</taxon>
    </lineage>
</organism>
<name>A0A922NFR0_9PLEO</name>
<evidence type="ECO:0000256" key="1">
    <source>
        <dbReference type="SAM" id="MobiDB-lite"/>
    </source>
</evidence>
<accession>A0A922NFR0</accession>
<dbReference type="EMBL" id="NRDI02000009">
    <property type="protein sequence ID" value="KAI1513271.1"/>
    <property type="molecule type" value="Genomic_DNA"/>
</dbReference>
<proteinExistence type="predicted"/>
<feature type="region of interest" description="Disordered" evidence="1">
    <location>
        <begin position="722"/>
        <end position="764"/>
    </location>
</feature>
<keyword evidence="3" id="KW-1185">Reference proteome</keyword>
<feature type="compositionally biased region" description="Low complexity" evidence="1">
    <location>
        <begin position="722"/>
        <end position="740"/>
    </location>
</feature>
<gene>
    <name evidence="2" type="ORF">Ptr86124_007173</name>
</gene>
<dbReference type="Gene3D" id="2.40.70.10">
    <property type="entry name" value="Acid Proteases"/>
    <property type="match status" value="1"/>
</dbReference>
<reference evidence="3" key="1">
    <citation type="journal article" date="2022" name="Microb. Genom.">
        <title>A global pangenome for the wheat fungal pathogen Pyrenophora tritici-repentis and prediction of effector protein structural homology.</title>
        <authorList>
            <person name="Moolhuijzen P.M."/>
            <person name="See P.T."/>
            <person name="Shi G."/>
            <person name="Powell H.R."/>
            <person name="Cockram J."/>
            <person name="Jorgensen L.N."/>
            <person name="Benslimane H."/>
            <person name="Strelkov S.E."/>
            <person name="Turner J."/>
            <person name="Liu Z."/>
            <person name="Moffat C.S."/>
        </authorList>
    </citation>
    <scope>NUCLEOTIDE SEQUENCE [LARGE SCALE GENOMIC DNA]</scope>
</reference>
<feature type="compositionally biased region" description="Polar residues" evidence="1">
    <location>
        <begin position="640"/>
        <end position="665"/>
    </location>
</feature>
<protein>
    <submittedName>
        <fullName evidence="2">Pol protein</fullName>
    </submittedName>
</protein>
<feature type="region of interest" description="Disordered" evidence="1">
    <location>
        <begin position="632"/>
        <end position="683"/>
    </location>
</feature>
<dbReference type="CDD" id="cd00303">
    <property type="entry name" value="retropepsin_like"/>
    <property type="match status" value="1"/>
</dbReference>